<dbReference type="InterPro" id="IPR003593">
    <property type="entry name" value="AAA+_ATPase"/>
</dbReference>
<evidence type="ECO:0000313" key="3">
    <source>
        <dbReference type="EMBL" id="EWT02543.1"/>
    </source>
</evidence>
<keyword evidence="4" id="KW-1185">Reference proteome</keyword>
<dbReference type="SMART" id="SM00382">
    <property type="entry name" value="AAA"/>
    <property type="match status" value="2"/>
</dbReference>
<dbReference type="PIRSF" id="PIRSF001327">
    <property type="entry name" value="Arsenical_pump-driving_ATPase"/>
    <property type="match status" value="1"/>
</dbReference>
<comment type="similarity">
    <text evidence="1">Belongs to the arsA ATPase family.</text>
</comment>
<dbReference type="CDD" id="cd02035">
    <property type="entry name" value="ArsA"/>
    <property type="match status" value="2"/>
</dbReference>
<dbReference type="EMBL" id="AWSA01000009">
    <property type="protein sequence ID" value="EWT02543.1"/>
    <property type="molecule type" value="Genomic_DNA"/>
</dbReference>
<dbReference type="NCBIfam" id="TIGR00345">
    <property type="entry name" value="GET3_arsA_TRC40"/>
    <property type="match status" value="1"/>
</dbReference>
<comment type="caution">
    <text evidence="3">The sequence shown here is derived from an EMBL/GenBank/DDBJ whole genome shotgun (WGS) entry which is preliminary data.</text>
</comment>
<dbReference type="OrthoDB" id="9780677at2"/>
<dbReference type="GO" id="GO:0015446">
    <property type="term" value="F:ATPase-coupled arsenite transmembrane transporter activity"/>
    <property type="evidence" value="ECO:0007669"/>
    <property type="project" value="InterPro"/>
</dbReference>
<dbReference type="PANTHER" id="PTHR10803:SF3">
    <property type="entry name" value="ATPASE GET3"/>
    <property type="match status" value="1"/>
</dbReference>
<dbReference type="SUPFAM" id="SSF52540">
    <property type="entry name" value="P-loop containing nucleoside triphosphate hydrolases"/>
    <property type="match status" value="2"/>
</dbReference>
<name>W9GCL5_9MICO</name>
<dbReference type="NCBIfam" id="TIGR04291">
    <property type="entry name" value="arsen_driv_ArsA"/>
    <property type="match status" value="1"/>
</dbReference>
<gene>
    <name evidence="3" type="ORF">N865_02400</name>
</gene>
<dbReference type="STRING" id="1386089.N865_02400"/>
<dbReference type="AlphaFoldDB" id="W9GCL5"/>
<dbReference type="InterPro" id="IPR016300">
    <property type="entry name" value="ATPase_ArsA/GET3"/>
</dbReference>
<dbReference type="PANTHER" id="PTHR10803">
    <property type="entry name" value="ARSENICAL PUMP-DRIVING ATPASE ARSENITE-TRANSLOCATING ATPASE"/>
    <property type="match status" value="1"/>
</dbReference>
<evidence type="ECO:0000259" key="2">
    <source>
        <dbReference type="SMART" id="SM00382"/>
    </source>
</evidence>
<dbReference type="PATRIC" id="fig|1386089.3.peg.1103"/>
<dbReference type="InterPro" id="IPR025723">
    <property type="entry name" value="ArsA/GET3_ATPase-like"/>
</dbReference>
<dbReference type="InterPro" id="IPR027541">
    <property type="entry name" value="Ars_ATPase"/>
</dbReference>
<organism evidence="3 4">
    <name type="scientific">Intrasporangium oryzae NRRL B-24470</name>
    <dbReference type="NCBI Taxonomy" id="1386089"/>
    <lineage>
        <taxon>Bacteria</taxon>
        <taxon>Bacillati</taxon>
        <taxon>Actinomycetota</taxon>
        <taxon>Actinomycetes</taxon>
        <taxon>Micrococcales</taxon>
        <taxon>Intrasporangiaceae</taxon>
        <taxon>Intrasporangium</taxon>
    </lineage>
</organism>
<dbReference type="InterPro" id="IPR027417">
    <property type="entry name" value="P-loop_NTPase"/>
</dbReference>
<protein>
    <submittedName>
        <fullName evidence="3">Arsenic ABC transporter ATPase</fullName>
    </submittedName>
</protein>
<feature type="domain" description="AAA+ ATPase" evidence="2">
    <location>
        <begin position="330"/>
        <end position="533"/>
    </location>
</feature>
<dbReference type="GO" id="GO:0016887">
    <property type="term" value="F:ATP hydrolysis activity"/>
    <property type="evidence" value="ECO:0007669"/>
    <property type="project" value="InterPro"/>
</dbReference>
<dbReference type="Proteomes" id="UP000019489">
    <property type="component" value="Unassembled WGS sequence"/>
</dbReference>
<feature type="domain" description="AAA+ ATPase" evidence="2">
    <location>
        <begin position="10"/>
        <end position="242"/>
    </location>
</feature>
<evidence type="ECO:0000256" key="1">
    <source>
        <dbReference type="ARBA" id="ARBA00011040"/>
    </source>
</evidence>
<dbReference type="eggNOG" id="COG0003">
    <property type="taxonomic scope" value="Bacteria"/>
</dbReference>
<dbReference type="RefSeq" id="WP_034802784.1">
    <property type="nucleotide sequence ID" value="NZ_AWSA01000009.1"/>
</dbReference>
<dbReference type="Pfam" id="PF02374">
    <property type="entry name" value="ArsA_ATPase"/>
    <property type="match status" value="3"/>
</dbReference>
<dbReference type="GO" id="GO:0005524">
    <property type="term" value="F:ATP binding"/>
    <property type="evidence" value="ECO:0007669"/>
    <property type="project" value="InterPro"/>
</dbReference>
<reference evidence="3 4" key="1">
    <citation type="submission" date="2013-08" db="EMBL/GenBank/DDBJ databases">
        <title>Intrasporangium oryzae NRRL B-24470.</title>
        <authorList>
            <person name="Liu H."/>
            <person name="Wang G."/>
        </authorList>
    </citation>
    <scope>NUCLEOTIDE SEQUENCE [LARGE SCALE GENOMIC DNA]</scope>
    <source>
        <strain evidence="3 4">NRRL B-24470</strain>
    </source>
</reference>
<dbReference type="Gene3D" id="3.40.50.300">
    <property type="entry name" value="P-loop containing nucleotide triphosphate hydrolases"/>
    <property type="match status" value="2"/>
</dbReference>
<evidence type="ECO:0000313" key="4">
    <source>
        <dbReference type="Proteomes" id="UP000019489"/>
    </source>
</evidence>
<accession>W9GCL5</accession>
<sequence>MTGATFLADLPRFVFFTGKGGVGKTSLACATAVRLAADGKRVLLASTDPASNVGQVFGVTIGNTIVPVPDVPGLFALEIDPQLAAEAYRAQAIDPVRDLLPAEEVAAMTEQLSGACTTEIASFSEFTSLLADDSLTAAYDHVLFDTAPTGHTIRLLRLPGEWTAYLSDGKGDVSCLGPVAGLDRLRHDYAGALDALTDPSRTRLVIVTRPQRSSLAEAARTYDELLELGMSDAHLVVNGRLPHDVGPDPLAAALEERERAALPDMAPRLRELPRTTIPLLPVNTVGVPALLALLDAAALAGGEQPAGEATVPRDFIGLRALVDDIEADGPGLVMCMGKGGVGKTTIAAAIALELAQRGHDVLLTTTDPAAHLAETVRADVERLTVSRIDPAEAITEYRERVMAGKGRSLDEAGRAVLAEDLKSPCTDEVAVFQQFSHVVFQSRRKFVVLDTAPTGHTLLLLDATGSYHREITRQMSEGARFTTPLMRLQDPHQTKVVLVTLPETTPVLEAEELQDDLARAGITPYAWVVNASLAAARPGSAFLRARAAAEHDSLARVAELCPRVAVVPLLASEPVGAAALSALTQQPARPRPSASLSDAGV</sequence>
<proteinExistence type="inferred from homology"/>